<dbReference type="PROSITE" id="PS50966">
    <property type="entry name" value="ZF_SWIM"/>
    <property type="match status" value="1"/>
</dbReference>
<evidence type="ECO:0000259" key="2">
    <source>
        <dbReference type="PROSITE" id="PS50966"/>
    </source>
</evidence>
<sequence length="140" mass="15155">MALDTSTRNAFVKAARTRGWESVTRLEYGRYLVKSATSTATYVVTGTDRNGTDHTCSCTAAINGRMCWHRAAVVMARQRAEWLKAKRRAELAASAAQAAPVVTVPAQRAEAVLRFGGVEYRAEGRNLLGAIGNIAQQRAA</sequence>
<keyword evidence="1" id="KW-0479">Metal-binding</keyword>
<proteinExistence type="predicted"/>
<accession>A0A6J4K1T5</accession>
<feature type="domain" description="SWIM-type" evidence="2">
    <location>
        <begin position="42"/>
        <end position="78"/>
    </location>
</feature>
<dbReference type="Pfam" id="PF04434">
    <property type="entry name" value="SWIM"/>
    <property type="match status" value="1"/>
</dbReference>
<evidence type="ECO:0000256" key="1">
    <source>
        <dbReference type="PROSITE-ProRule" id="PRU00325"/>
    </source>
</evidence>
<dbReference type="GO" id="GO:0008270">
    <property type="term" value="F:zinc ion binding"/>
    <property type="evidence" value="ECO:0007669"/>
    <property type="project" value="UniProtKB-KW"/>
</dbReference>
<evidence type="ECO:0000313" key="3">
    <source>
        <dbReference type="EMBL" id="CAA9293532.1"/>
    </source>
</evidence>
<keyword evidence="1" id="KW-0862">Zinc</keyword>
<reference evidence="3" key="1">
    <citation type="submission" date="2020-02" db="EMBL/GenBank/DDBJ databases">
        <authorList>
            <person name="Meier V. D."/>
        </authorList>
    </citation>
    <scope>NUCLEOTIDE SEQUENCE</scope>
    <source>
        <strain evidence="3">AVDCRST_MAG77</strain>
    </source>
</reference>
<dbReference type="InterPro" id="IPR007527">
    <property type="entry name" value="Znf_SWIM"/>
</dbReference>
<keyword evidence="1" id="KW-0863">Zinc-finger</keyword>
<organism evidence="3">
    <name type="scientific">uncultured Chloroflexota bacterium</name>
    <dbReference type="NCBI Taxonomy" id="166587"/>
    <lineage>
        <taxon>Bacteria</taxon>
        <taxon>Bacillati</taxon>
        <taxon>Chloroflexota</taxon>
        <taxon>environmental samples</taxon>
    </lineage>
</organism>
<name>A0A6J4K1T5_9CHLR</name>
<protein>
    <recommendedName>
        <fullName evidence="2">SWIM-type domain-containing protein</fullName>
    </recommendedName>
</protein>
<gene>
    <name evidence="3" type="ORF">AVDCRST_MAG77-4974</name>
</gene>
<dbReference type="EMBL" id="CADCTC010000259">
    <property type="protein sequence ID" value="CAA9293532.1"/>
    <property type="molecule type" value="Genomic_DNA"/>
</dbReference>
<dbReference type="AlphaFoldDB" id="A0A6J4K1T5"/>